<dbReference type="InterPro" id="IPR006059">
    <property type="entry name" value="SBP"/>
</dbReference>
<evidence type="ECO:0000256" key="1">
    <source>
        <dbReference type="ARBA" id="ARBA00022729"/>
    </source>
</evidence>
<keyword evidence="4" id="KW-1185">Reference proteome</keyword>
<sequence length="366" mass="40037">MKLTYSILATSMIALSAGAVSAADMTVVSWGGAYSASQQKAYHEPYMAANPDVNIINDESSPEAVAKLRAMNEAGNITWDLVDVEAADAIRLCDEGLAMEIDHDAVLAAAPDGTSASDDFGDMIVSECFIPQIVFSTTFGYRTDQLAEGTAAPKGACDIFDLETYPGKRGLNKQPIANLEWALLCDGVAYEDVYDALETDEGQARAFAKLDTIKDQTLWWSASAEPIQWLADGEVFMASAYNGRLFSAIVEQEQPIGMAWDWQMFDLDGWVVPAGLPAEREAAVMTYLNFATDTQRLADQAKYISYGPARASSAPLVSTHADLGIEMAPHMPTDPNNTEHTFVNNYEWWADYRDDLDAKFQAWLAQ</sequence>
<dbReference type="PANTHER" id="PTHR30222">
    <property type="entry name" value="SPERMIDINE/PUTRESCINE-BINDING PERIPLASMIC PROTEIN"/>
    <property type="match status" value="1"/>
</dbReference>
<evidence type="ECO:0000256" key="2">
    <source>
        <dbReference type="SAM" id="SignalP"/>
    </source>
</evidence>
<dbReference type="Proteomes" id="UP000202922">
    <property type="component" value="Unassembled WGS sequence"/>
</dbReference>
<keyword evidence="1 2" id="KW-0732">Signal</keyword>
<dbReference type="OrthoDB" id="9815444at2"/>
<dbReference type="EMBL" id="FXYE01000002">
    <property type="protein sequence ID" value="SMX43195.1"/>
    <property type="molecule type" value="Genomic_DNA"/>
</dbReference>
<feature type="signal peptide" evidence="2">
    <location>
        <begin position="1"/>
        <end position="22"/>
    </location>
</feature>
<dbReference type="Pfam" id="PF13416">
    <property type="entry name" value="SBP_bac_8"/>
    <property type="match status" value="1"/>
</dbReference>
<dbReference type="AlphaFoldDB" id="A0A238KK41"/>
<dbReference type="PANTHER" id="PTHR30222:SF2">
    <property type="entry name" value="ABC TRANSPORTER SUBSTRATE-BINDING PROTEIN"/>
    <property type="match status" value="1"/>
</dbReference>
<evidence type="ECO:0008006" key="5">
    <source>
        <dbReference type="Google" id="ProtNLM"/>
    </source>
</evidence>
<proteinExistence type="predicted"/>
<name>A0A238KK41_9RHOB</name>
<accession>A0A238KK41</accession>
<dbReference type="RefSeq" id="WP_093967416.1">
    <property type="nucleotide sequence ID" value="NZ_FXYE01000002.1"/>
</dbReference>
<organism evidence="3 4">
    <name type="scientific">Actibacterium lipolyticum</name>
    <dbReference type="NCBI Taxonomy" id="1524263"/>
    <lineage>
        <taxon>Bacteria</taxon>
        <taxon>Pseudomonadati</taxon>
        <taxon>Pseudomonadota</taxon>
        <taxon>Alphaproteobacteria</taxon>
        <taxon>Rhodobacterales</taxon>
        <taxon>Roseobacteraceae</taxon>
        <taxon>Actibacterium</taxon>
    </lineage>
</organism>
<feature type="chain" id="PRO_5012714798" description="Spermidine/putrescine ABC transporter substrate-binding protein" evidence="2">
    <location>
        <begin position="23"/>
        <end position="366"/>
    </location>
</feature>
<dbReference type="SUPFAM" id="SSF53850">
    <property type="entry name" value="Periplasmic binding protein-like II"/>
    <property type="match status" value="1"/>
</dbReference>
<evidence type="ECO:0000313" key="4">
    <source>
        <dbReference type="Proteomes" id="UP000202922"/>
    </source>
</evidence>
<gene>
    <name evidence="3" type="ORF">COL8621_02238</name>
</gene>
<protein>
    <recommendedName>
        <fullName evidence="5">Spermidine/putrescine ABC transporter substrate-binding protein</fullName>
    </recommendedName>
</protein>
<dbReference type="Gene3D" id="3.40.190.10">
    <property type="entry name" value="Periplasmic binding protein-like II"/>
    <property type="match status" value="2"/>
</dbReference>
<evidence type="ECO:0000313" key="3">
    <source>
        <dbReference type="EMBL" id="SMX43195.1"/>
    </source>
</evidence>
<reference evidence="4" key="1">
    <citation type="submission" date="2017-05" db="EMBL/GenBank/DDBJ databases">
        <authorList>
            <person name="Rodrigo-Torres L."/>
            <person name="Arahal R. D."/>
            <person name="Lucena T."/>
        </authorList>
    </citation>
    <scope>NUCLEOTIDE SEQUENCE [LARGE SCALE GENOMIC DNA]</scope>
    <source>
        <strain evidence="4">CECT 8621</strain>
    </source>
</reference>